<accession>A0AAW1D4Y4</accession>
<evidence type="ECO:0000256" key="11">
    <source>
        <dbReference type="SAM" id="Phobius"/>
    </source>
</evidence>
<feature type="region of interest" description="Disordered" evidence="10">
    <location>
        <begin position="599"/>
        <end position="622"/>
    </location>
</feature>
<evidence type="ECO:0000256" key="5">
    <source>
        <dbReference type="ARBA" id="ARBA00022725"/>
    </source>
</evidence>
<keyword evidence="4 11" id="KW-0812">Transmembrane</keyword>
<evidence type="ECO:0000256" key="6">
    <source>
        <dbReference type="ARBA" id="ARBA00022989"/>
    </source>
</evidence>
<evidence type="ECO:0000256" key="7">
    <source>
        <dbReference type="ARBA" id="ARBA00023136"/>
    </source>
</evidence>
<evidence type="ECO:0000256" key="1">
    <source>
        <dbReference type="ARBA" id="ARBA00004651"/>
    </source>
</evidence>
<sequence>MVTDNLTNFEEPHFPVQIWIPWNVNGFWSYTAAAIFELFISVSACLLYATCGAFQFTFTYQMSAYLKVLQNRLINNGPTDKSIYQQHNTLNQFLLDYIDIHSANLFVEITLASIMPCGFGYTIIKGFKNNIPPQLHTYHRLILGFIGPILMYSCGQEISDQMQILHESTYFSKWYEEKPKVRRDLYTMMLVTVRPVTINYKLFITIDMKCGTTFPADISPYRLMYYSLRIGGYLISDVKPWPLIYSAIHLLLMLSLGILSDVIIGNENIDRMVMAVAFIAVSVHSFEKLILMASNKEKIRVLLERLEKYRLNLLADEQYRSQIIEADNICRTSSKNFTILYLTYPFLSFISNIVTDNLTNFEEPHFSVQIWIPWNINGFWSYTAAAIFQLFIVVSACLIYATCGVFQVTFTYQMSAYLKVLQNRLINNGPTDKSIYQQHNTLNQWGFQNNIPPQLETYHLLILGLVGPICMYSCGQEISDQMERLHESTYMGKWYEEKPKVRRDLYTMMLVTVRPVTINYKLFITIDMKCVVSEALINNPWIEQTNLIKQQLEQQKQQEVKERQEIKELLQQIQQQHEQQLQHQEEIVKLENRIQSQQISNKEQTQLRTQPKPQQTSLNKQKQQKTQLQQKQQQQQQKQQQQLKLQQVKQQQQPKQFTPNLQLHQETQEQINRCSFLALYWFNCNVIF</sequence>
<name>A0AAW1D4Y4_9HEMI</name>
<comment type="caution">
    <text evidence="12">The sequence shown here is derived from an EMBL/GenBank/DDBJ whole genome shotgun (WGS) entry which is preliminary data.</text>
</comment>
<evidence type="ECO:0000313" key="13">
    <source>
        <dbReference type="Proteomes" id="UP001461498"/>
    </source>
</evidence>
<evidence type="ECO:0000256" key="9">
    <source>
        <dbReference type="ARBA" id="ARBA00023224"/>
    </source>
</evidence>
<keyword evidence="6 11" id="KW-1133">Transmembrane helix</keyword>
<dbReference type="GO" id="GO:0005549">
    <property type="term" value="F:odorant binding"/>
    <property type="evidence" value="ECO:0007669"/>
    <property type="project" value="InterPro"/>
</dbReference>
<proteinExistence type="predicted"/>
<keyword evidence="13" id="KW-1185">Reference proteome</keyword>
<dbReference type="AlphaFoldDB" id="A0AAW1D4Y4"/>
<keyword evidence="7 11" id="KW-0472">Membrane</keyword>
<evidence type="ECO:0000256" key="3">
    <source>
        <dbReference type="ARBA" id="ARBA00022606"/>
    </source>
</evidence>
<dbReference type="GO" id="GO:0007165">
    <property type="term" value="P:signal transduction"/>
    <property type="evidence" value="ECO:0007669"/>
    <property type="project" value="UniProtKB-KW"/>
</dbReference>
<dbReference type="PANTHER" id="PTHR21137">
    <property type="entry name" value="ODORANT RECEPTOR"/>
    <property type="match status" value="1"/>
</dbReference>
<dbReference type="EMBL" id="JAPXFL010000006">
    <property type="protein sequence ID" value="KAK9505801.1"/>
    <property type="molecule type" value="Genomic_DNA"/>
</dbReference>
<dbReference type="GO" id="GO:0004984">
    <property type="term" value="F:olfactory receptor activity"/>
    <property type="evidence" value="ECO:0007669"/>
    <property type="project" value="InterPro"/>
</dbReference>
<feature type="transmembrane region" description="Helical" evidence="11">
    <location>
        <begin position="27"/>
        <end position="49"/>
    </location>
</feature>
<reference evidence="12 13" key="1">
    <citation type="submission" date="2022-12" db="EMBL/GenBank/DDBJ databases">
        <title>Chromosome-level genome assembly of true bugs.</title>
        <authorList>
            <person name="Ma L."/>
            <person name="Li H."/>
        </authorList>
    </citation>
    <scope>NUCLEOTIDE SEQUENCE [LARGE SCALE GENOMIC DNA]</scope>
    <source>
        <strain evidence="12">Lab_2022b</strain>
    </source>
</reference>
<dbReference type="GO" id="GO:0005886">
    <property type="term" value="C:plasma membrane"/>
    <property type="evidence" value="ECO:0007669"/>
    <property type="project" value="UniProtKB-SubCell"/>
</dbReference>
<feature type="compositionally biased region" description="Polar residues" evidence="10">
    <location>
        <begin position="599"/>
        <end position="613"/>
    </location>
</feature>
<dbReference type="PANTHER" id="PTHR21137:SF35">
    <property type="entry name" value="ODORANT RECEPTOR 19A-RELATED"/>
    <property type="match status" value="1"/>
</dbReference>
<keyword evidence="8" id="KW-0675">Receptor</keyword>
<keyword evidence="5" id="KW-0552">Olfaction</keyword>
<dbReference type="Pfam" id="PF02949">
    <property type="entry name" value="7tm_6"/>
    <property type="match status" value="3"/>
</dbReference>
<evidence type="ECO:0000256" key="4">
    <source>
        <dbReference type="ARBA" id="ARBA00022692"/>
    </source>
</evidence>
<evidence type="ECO:0008006" key="14">
    <source>
        <dbReference type="Google" id="ProtNLM"/>
    </source>
</evidence>
<evidence type="ECO:0000313" key="12">
    <source>
        <dbReference type="EMBL" id="KAK9505801.1"/>
    </source>
</evidence>
<evidence type="ECO:0000256" key="10">
    <source>
        <dbReference type="SAM" id="MobiDB-lite"/>
    </source>
</evidence>
<keyword evidence="3" id="KW-0716">Sensory transduction</keyword>
<protein>
    <recommendedName>
        <fullName evidence="14">Odorant receptor</fullName>
    </recommendedName>
</protein>
<keyword evidence="2" id="KW-1003">Cell membrane</keyword>
<evidence type="ECO:0000256" key="8">
    <source>
        <dbReference type="ARBA" id="ARBA00023170"/>
    </source>
</evidence>
<organism evidence="12 13">
    <name type="scientific">Rhynocoris fuscipes</name>
    <dbReference type="NCBI Taxonomy" id="488301"/>
    <lineage>
        <taxon>Eukaryota</taxon>
        <taxon>Metazoa</taxon>
        <taxon>Ecdysozoa</taxon>
        <taxon>Arthropoda</taxon>
        <taxon>Hexapoda</taxon>
        <taxon>Insecta</taxon>
        <taxon>Pterygota</taxon>
        <taxon>Neoptera</taxon>
        <taxon>Paraneoptera</taxon>
        <taxon>Hemiptera</taxon>
        <taxon>Heteroptera</taxon>
        <taxon>Panheteroptera</taxon>
        <taxon>Cimicomorpha</taxon>
        <taxon>Reduviidae</taxon>
        <taxon>Harpactorinae</taxon>
        <taxon>Harpactorini</taxon>
        <taxon>Rhynocoris</taxon>
    </lineage>
</organism>
<gene>
    <name evidence="12" type="ORF">O3M35_009785</name>
</gene>
<feature type="transmembrane region" description="Helical" evidence="11">
    <location>
        <begin position="379"/>
        <end position="401"/>
    </location>
</feature>
<keyword evidence="9" id="KW-0807">Transducer</keyword>
<dbReference type="InterPro" id="IPR004117">
    <property type="entry name" value="7tm6_olfct_rcpt"/>
</dbReference>
<dbReference type="Proteomes" id="UP001461498">
    <property type="component" value="Unassembled WGS sequence"/>
</dbReference>
<comment type="subcellular location">
    <subcellularLocation>
        <location evidence="1">Cell membrane</location>
        <topology evidence="1">Multi-pass membrane protein</topology>
    </subcellularLocation>
</comment>
<evidence type="ECO:0000256" key="2">
    <source>
        <dbReference type="ARBA" id="ARBA00022475"/>
    </source>
</evidence>
<feature type="transmembrane region" description="Helical" evidence="11">
    <location>
        <begin position="243"/>
        <end position="266"/>
    </location>
</feature>